<sequence length="133" mass="15168">MVKDFYTNARRLGDDPIENYMSYVIGHTIRYDPDSINRFLNTEWVEAFPVFKIGQLLEAERGSGVKKCLVKVLHSRVREASEMCKRSYSNVHRLPAQDVSRGKCALDEGDAWFECVSCGKYGPRLECAPHVHG</sequence>
<gene>
    <name evidence="1" type="ORF">LR48_Vigan08g052600</name>
</gene>
<dbReference type="EMBL" id="CM003378">
    <property type="protein sequence ID" value="KOM49699.1"/>
    <property type="molecule type" value="Genomic_DNA"/>
</dbReference>
<accession>A0A0L9V4P6</accession>
<evidence type="ECO:0000313" key="2">
    <source>
        <dbReference type="Proteomes" id="UP000053144"/>
    </source>
</evidence>
<name>A0A0L9V4P6_PHAAN</name>
<reference evidence="2" key="1">
    <citation type="journal article" date="2015" name="Proc. Natl. Acad. Sci. U.S.A.">
        <title>Genome sequencing of adzuki bean (Vigna angularis) provides insight into high starch and low fat accumulation and domestication.</title>
        <authorList>
            <person name="Yang K."/>
            <person name="Tian Z."/>
            <person name="Chen C."/>
            <person name="Luo L."/>
            <person name="Zhao B."/>
            <person name="Wang Z."/>
            <person name="Yu L."/>
            <person name="Li Y."/>
            <person name="Sun Y."/>
            <person name="Li W."/>
            <person name="Chen Y."/>
            <person name="Li Y."/>
            <person name="Zhang Y."/>
            <person name="Ai D."/>
            <person name="Zhao J."/>
            <person name="Shang C."/>
            <person name="Ma Y."/>
            <person name="Wu B."/>
            <person name="Wang M."/>
            <person name="Gao L."/>
            <person name="Sun D."/>
            <person name="Zhang P."/>
            <person name="Guo F."/>
            <person name="Wang W."/>
            <person name="Li Y."/>
            <person name="Wang J."/>
            <person name="Varshney R.K."/>
            <person name="Wang J."/>
            <person name="Ling H.Q."/>
            <person name="Wan P."/>
        </authorList>
    </citation>
    <scope>NUCLEOTIDE SEQUENCE</scope>
    <source>
        <strain evidence="2">cv. Jingnong 6</strain>
    </source>
</reference>
<organism evidence="1 2">
    <name type="scientific">Phaseolus angularis</name>
    <name type="common">Azuki bean</name>
    <name type="synonym">Vigna angularis</name>
    <dbReference type="NCBI Taxonomy" id="3914"/>
    <lineage>
        <taxon>Eukaryota</taxon>
        <taxon>Viridiplantae</taxon>
        <taxon>Streptophyta</taxon>
        <taxon>Embryophyta</taxon>
        <taxon>Tracheophyta</taxon>
        <taxon>Spermatophyta</taxon>
        <taxon>Magnoliopsida</taxon>
        <taxon>eudicotyledons</taxon>
        <taxon>Gunneridae</taxon>
        <taxon>Pentapetalae</taxon>
        <taxon>rosids</taxon>
        <taxon>fabids</taxon>
        <taxon>Fabales</taxon>
        <taxon>Fabaceae</taxon>
        <taxon>Papilionoideae</taxon>
        <taxon>50 kb inversion clade</taxon>
        <taxon>NPAAA clade</taxon>
        <taxon>indigoferoid/millettioid clade</taxon>
        <taxon>Phaseoleae</taxon>
        <taxon>Vigna</taxon>
    </lineage>
</organism>
<protein>
    <submittedName>
        <fullName evidence="1">Uncharacterized protein</fullName>
    </submittedName>
</protein>
<dbReference type="Proteomes" id="UP000053144">
    <property type="component" value="Chromosome 8"/>
</dbReference>
<proteinExistence type="predicted"/>
<dbReference type="AlphaFoldDB" id="A0A0L9V4P6"/>
<evidence type="ECO:0000313" key="1">
    <source>
        <dbReference type="EMBL" id="KOM49699.1"/>
    </source>
</evidence>
<dbReference type="Gramene" id="KOM49699">
    <property type="protein sequence ID" value="KOM49699"/>
    <property type="gene ID" value="LR48_Vigan08g052600"/>
</dbReference>